<keyword evidence="3" id="KW-1185">Reference proteome</keyword>
<evidence type="ECO:0000313" key="3">
    <source>
        <dbReference type="Proteomes" id="UP000579812"/>
    </source>
</evidence>
<proteinExistence type="predicted"/>
<evidence type="ECO:0000259" key="1">
    <source>
        <dbReference type="SMART" id="SM01289"/>
    </source>
</evidence>
<dbReference type="Proteomes" id="UP000579812">
    <property type="component" value="Unassembled WGS sequence"/>
</dbReference>
<comment type="caution">
    <text evidence="2">The sequence shown here is derived from an EMBL/GenBank/DDBJ whole genome shotgun (WGS) entry which is preliminary data.</text>
</comment>
<evidence type="ECO:0000313" key="2">
    <source>
        <dbReference type="EMBL" id="KAF4116478.1"/>
    </source>
</evidence>
<dbReference type="InterPro" id="IPR004020">
    <property type="entry name" value="DAPIN"/>
</dbReference>
<sequence length="72" mass="8425">MLSLKIFQWHLRKTHKDLSNSEMEDADRLKTVDKMVDLFGEEAVKNMVAILREMNKNNQAKQLEDNHKQGAL</sequence>
<name>A0A7J6DAX2_9TELE</name>
<dbReference type="Gene3D" id="1.10.533.10">
    <property type="entry name" value="Death Domain, Fas"/>
    <property type="match status" value="1"/>
</dbReference>
<dbReference type="InterPro" id="IPR011029">
    <property type="entry name" value="DEATH-like_dom_sf"/>
</dbReference>
<reference evidence="2 3" key="1">
    <citation type="submission" date="2020-04" db="EMBL/GenBank/DDBJ databases">
        <title>Chromosome-level genome assembly of a cyprinid fish Onychostoma macrolepis by integration of Nanopore Sequencing, Bionano and Hi-C technology.</title>
        <authorList>
            <person name="Wang D."/>
        </authorList>
    </citation>
    <scope>NUCLEOTIDE SEQUENCE [LARGE SCALE GENOMIC DNA]</scope>
    <source>
        <strain evidence="2">SWU-2019</strain>
        <tissue evidence="2">Muscle</tissue>
    </source>
</reference>
<dbReference type="AlphaFoldDB" id="A0A7J6DAX2"/>
<gene>
    <name evidence="2" type="ORF">G5714_003967</name>
</gene>
<protein>
    <recommendedName>
        <fullName evidence="1">Pyrin domain-containing protein</fullName>
    </recommendedName>
</protein>
<dbReference type="SUPFAM" id="SSF47986">
    <property type="entry name" value="DEATH domain"/>
    <property type="match status" value="1"/>
</dbReference>
<accession>A0A7J6DAX2</accession>
<feature type="domain" description="Pyrin" evidence="1">
    <location>
        <begin position="3"/>
        <end position="65"/>
    </location>
</feature>
<dbReference type="EMBL" id="JAAMOB010000003">
    <property type="protein sequence ID" value="KAF4116478.1"/>
    <property type="molecule type" value="Genomic_DNA"/>
</dbReference>
<dbReference type="SMART" id="SM01289">
    <property type="entry name" value="PYRIN"/>
    <property type="match status" value="1"/>
</dbReference>
<organism evidence="2 3">
    <name type="scientific">Onychostoma macrolepis</name>
    <dbReference type="NCBI Taxonomy" id="369639"/>
    <lineage>
        <taxon>Eukaryota</taxon>
        <taxon>Metazoa</taxon>
        <taxon>Chordata</taxon>
        <taxon>Craniata</taxon>
        <taxon>Vertebrata</taxon>
        <taxon>Euteleostomi</taxon>
        <taxon>Actinopterygii</taxon>
        <taxon>Neopterygii</taxon>
        <taxon>Teleostei</taxon>
        <taxon>Ostariophysi</taxon>
        <taxon>Cypriniformes</taxon>
        <taxon>Cyprinidae</taxon>
        <taxon>Acrossocheilinae</taxon>
        <taxon>Onychostoma</taxon>
    </lineage>
</organism>
<dbReference type="Pfam" id="PF02758">
    <property type="entry name" value="PYRIN"/>
    <property type="match status" value="1"/>
</dbReference>